<proteinExistence type="predicted"/>
<accession>A0A7X6I5U0</accession>
<keyword evidence="3" id="KW-1185">Reference proteome</keyword>
<dbReference type="Pfam" id="PF01584">
    <property type="entry name" value="CheW"/>
    <property type="match status" value="1"/>
</dbReference>
<dbReference type="InterPro" id="IPR036061">
    <property type="entry name" value="CheW-like_dom_sf"/>
</dbReference>
<gene>
    <name evidence="2" type="ORF">RAMLITH_06285</name>
</gene>
<comment type="caution">
    <text evidence="2">The sequence shown here is derived from an EMBL/GenBank/DDBJ whole genome shotgun (WGS) entry which is preliminary data.</text>
</comment>
<evidence type="ECO:0000259" key="1">
    <source>
        <dbReference type="PROSITE" id="PS50851"/>
    </source>
</evidence>
<dbReference type="GO" id="GO:0005829">
    <property type="term" value="C:cytosol"/>
    <property type="evidence" value="ECO:0007669"/>
    <property type="project" value="TreeGrafter"/>
</dbReference>
<reference evidence="2 3" key="1">
    <citation type="journal article" date="2020" name="Nature">
        <title>Bacterial chemolithoautotrophy via manganese oxidation.</title>
        <authorList>
            <person name="Yu H."/>
            <person name="Leadbetter J.R."/>
        </authorList>
    </citation>
    <scope>NUCLEOTIDE SEQUENCE [LARGE SCALE GENOMIC DNA]</scope>
    <source>
        <strain evidence="2 3">RBP-1</strain>
    </source>
</reference>
<dbReference type="InterPro" id="IPR039315">
    <property type="entry name" value="CheW"/>
</dbReference>
<dbReference type="PANTHER" id="PTHR22617:SF23">
    <property type="entry name" value="CHEMOTAXIS PROTEIN CHEW"/>
    <property type="match status" value="1"/>
</dbReference>
<dbReference type="SUPFAM" id="SSF50341">
    <property type="entry name" value="CheW-like"/>
    <property type="match status" value="1"/>
</dbReference>
<name>A0A7X6I5U0_9BURK</name>
<evidence type="ECO:0000313" key="3">
    <source>
        <dbReference type="Proteomes" id="UP000521868"/>
    </source>
</evidence>
<dbReference type="AlphaFoldDB" id="A0A7X6I5U0"/>
<dbReference type="PROSITE" id="PS50851">
    <property type="entry name" value="CHEW"/>
    <property type="match status" value="1"/>
</dbReference>
<dbReference type="Gene3D" id="2.40.50.180">
    <property type="entry name" value="CheA-289, Domain 4"/>
    <property type="match status" value="1"/>
</dbReference>
<feature type="domain" description="CheW-like" evidence="1">
    <location>
        <begin position="42"/>
        <end position="179"/>
    </location>
</feature>
<organism evidence="2 3">
    <name type="scientific">Ramlibacter lithotrophicus</name>
    <dbReference type="NCBI Taxonomy" id="2606681"/>
    <lineage>
        <taxon>Bacteria</taxon>
        <taxon>Pseudomonadati</taxon>
        <taxon>Pseudomonadota</taxon>
        <taxon>Betaproteobacteria</taxon>
        <taxon>Burkholderiales</taxon>
        <taxon>Comamonadaceae</taxon>
        <taxon>Ramlibacter</taxon>
    </lineage>
</organism>
<dbReference type="Gene3D" id="2.30.30.40">
    <property type="entry name" value="SH3 Domains"/>
    <property type="match status" value="1"/>
</dbReference>
<dbReference type="GO" id="GO:0007165">
    <property type="term" value="P:signal transduction"/>
    <property type="evidence" value="ECO:0007669"/>
    <property type="project" value="InterPro"/>
</dbReference>
<dbReference type="EMBL" id="VTOX01000002">
    <property type="protein sequence ID" value="NKE65424.1"/>
    <property type="molecule type" value="Genomic_DNA"/>
</dbReference>
<dbReference type="PANTHER" id="PTHR22617">
    <property type="entry name" value="CHEMOTAXIS SENSOR HISTIDINE KINASE-RELATED"/>
    <property type="match status" value="1"/>
</dbReference>
<dbReference type="SMART" id="SM00260">
    <property type="entry name" value="CheW"/>
    <property type="match status" value="1"/>
</dbReference>
<protein>
    <submittedName>
        <fullName evidence="2">Chemotaxis protein CheW</fullName>
    </submittedName>
</protein>
<dbReference type="Proteomes" id="UP000521868">
    <property type="component" value="Unassembled WGS sequence"/>
</dbReference>
<sequence length="186" mass="19697">MVLVCAVARVERGIADDAMGFGALPSPPQKNGRPKAVTGNRMHDACFIQIGFGEVRVAFPLQDIDRVLRAVAVVPVAGAPRCVLGIVDVAGEPVRVYDMRALLGLPPRAMDPADRMVLTKPPTRLAFLADEVFGVAEAEAAEAVPSFSLQAGGMRGVARTGDGMLIVHDLGRLLALERAILLQQHA</sequence>
<dbReference type="InterPro" id="IPR002545">
    <property type="entry name" value="CheW-lke_dom"/>
</dbReference>
<evidence type="ECO:0000313" key="2">
    <source>
        <dbReference type="EMBL" id="NKE65424.1"/>
    </source>
</evidence>
<dbReference type="GO" id="GO:0006935">
    <property type="term" value="P:chemotaxis"/>
    <property type="evidence" value="ECO:0007669"/>
    <property type="project" value="InterPro"/>
</dbReference>